<accession>A0AAD2FMC2</accession>
<sequence>MSAATLETIWRKRKDERYKFDMEDMLELIGRKKGEAKKQKYRQQCRDASALSLHPEDEVILAYLKEKQERKIKELFGHEYKLEREVCPKRFHRT</sequence>
<comment type="caution">
    <text evidence="1">The sequence shown here is derived from an EMBL/GenBank/DDBJ whole genome shotgun (WGS) entry which is preliminary data.</text>
</comment>
<evidence type="ECO:0000313" key="2">
    <source>
        <dbReference type="Proteomes" id="UP001295423"/>
    </source>
</evidence>
<proteinExistence type="predicted"/>
<dbReference type="Proteomes" id="UP001295423">
    <property type="component" value="Unassembled WGS sequence"/>
</dbReference>
<keyword evidence="2" id="KW-1185">Reference proteome</keyword>
<evidence type="ECO:0000313" key="1">
    <source>
        <dbReference type="EMBL" id="CAJ1945386.1"/>
    </source>
</evidence>
<name>A0AAD2FMC2_9STRA</name>
<gene>
    <name evidence="1" type="ORF">CYCCA115_LOCUS9529</name>
</gene>
<organism evidence="1 2">
    <name type="scientific">Cylindrotheca closterium</name>
    <dbReference type="NCBI Taxonomy" id="2856"/>
    <lineage>
        <taxon>Eukaryota</taxon>
        <taxon>Sar</taxon>
        <taxon>Stramenopiles</taxon>
        <taxon>Ochrophyta</taxon>
        <taxon>Bacillariophyta</taxon>
        <taxon>Bacillariophyceae</taxon>
        <taxon>Bacillariophycidae</taxon>
        <taxon>Bacillariales</taxon>
        <taxon>Bacillariaceae</taxon>
        <taxon>Cylindrotheca</taxon>
    </lineage>
</organism>
<dbReference type="AlphaFoldDB" id="A0AAD2FMC2"/>
<dbReference type="EMBL" id="CAKOGP040001391">
    <property type="protein sequence ID" value="CAJ1945386.1"/>
    <property type="molecule type" value="Genomic_DNA"/>
</dbReference>
<protein>
    <submittedName>
        <fullName evidence="1">Uncharacterized protein</fullName>
    </submittedName>
</protein>
<reference evidence="1" key="1">
    <citation type="submission" date="2023-08" db="EMBL/GenBank/DDBJ databases">
        <authorList>
            <person name="Audoor S."/>
            <person name="Bilcke G."/>
        </authorList>
    </citation>
    <scope>NUCLEOTIDE SEQUENCE</scope>
</reference>